<accession>A0A852TQS8</accession>
<keyword evidence="3" id="KW-1185">Reference proteome</keyword>
<sequence>MSSARDHPGPRVFSAATTPALMLFVDASAMLSYVLFVFGDSGDNVFCGDPLAPGYAACVDQTALFAIASLIPAMLALILMVAAYVTPGLRERPALRAQTLGYSLVAWVIAGFTFVMGGLPSV</sequence>
<keyword evidence="1" id="KW-1133">Transmembrane helix</keyword>
<feature type="transmembrane region" description="Helical" evidence="1">
    <location>
        <begin position="12"/>
        <end position="36"/>
    </location>
</feature>
<feature type="transmembrane region" description="Helical" evidence="1">
    <location>
        <begin position="99"/>
        <end position="119"/>
    </location>
</feature>
<organism evidence="2 3">
    <name type="scientific">Spinactinospora alkalitolerans</name>
    <dbReference type="NCBI Taxonomy" id="687207"/>
    <lineage>
        <taxon>Bacteria</taxon>
        <taxon>Bacillati</taxon>
        <taxon>Actinomycetota</taxon>
        <taxon>Actinomycetes</taxon>
        <taxon>Streptosporangiales</taxon>
        <taxon>Nocardiopsidaceae</taxon>
        <taxon>Spinactinospora</taxon>
    </lineage>
</organism>
<keyword evidence="1" id="KW-0812">Transmembrane</keyword>
<feature type="transmembrane region" description="Helical" evidence="1">
    <location>
        <begin position="63"/>
        <end position="87"/>
    </location>
</feature>
<dbReference type="AlphaFoldDB" id="A0A852TQS8"/>
<reference evidence="2 3" key="1">
    <citation type="submission" date="2020-07" db="EMBL/GenBank/DDBJ databases">
        <title>Sequencing the genomes of 1000 actinobacteria strains.</title>
        <authorList>
            <person name="Klenk H.-P."/>
        </authorList>
    </citation>
    <scope>NUCLEOTIDE SEQUENCE [LARGE SCALE GENOMIC DNA]</scope>
    <source>
        <strain evidence="2 3">CXB654</strain>
    </source>
</reference>
<dbReference type="EMBL" id="JACCCC010000001">
    <property type="protein sequence ID" value="NYE45172.1"/>
    <property type="molecule type" value="Genomic_DNA"/>
</dbReference>
<evidence type="ECO:0000313" key="3">
    <source>
        <dbReference type="Proteomes" id="UP000589036"/>
    </source>
</evidence>
<evidence type="ECO:0000256" key="1">
    <source>
        <dbReference type="SAM" id="Phobius"/>
    </source>
</evidence>
<evidence type="ECO:0000313" key="2">
    <source>
        <dbReference type="EMBL" id="NYE45172.1"/>
    </source>
</evidence>
<gene>
    <name evidence="2" type="ORF">HDA32_000292</name>
</gene>
<keyword evidence="1" id="KW-0472">Membrane</keyword>
<dbReference type="Proteomes" id="UP000589036">
    <property type="component" value="Unassembled WGS sequence"/>
</dbReference>
<name>A0A852TQS8_9ACTN</name>
<comment type="caution">
    <text evidence="2">The sequence shown here is derived from an EMBL/GenBank/DDBJ whole genome shotgun (WGS) entry which is preliminary data.</text>
</comment>
<proteinExistence type="predicted"/>
<protein>
    <submittedName>
        <fullName evidence="2">Uncharacterized protein</fullName>
    </submittedName>
</protein>